<gene>
    <name evidence="2" type="ORF">SAMN05216429_10355</name>
</gene>
<evidence type="ECO:0000313" key="2">
    <source>
        <dbReference type="EMBL" id="SFJ49100.1"/>
    </source>
</evidence>
<name>A0A1I3RSV2_9GAMM</name>
<evidence type="ECO:0000256" key="1">
    <source>
        <dbReference type="SAM" id="Phobius"/>
    </source>
</evidence>
<keyword evidence="1" id="KW-1133">Transmembrane helix</keyword>
<dbReference type="EMBL" id="FOSC01000003">
    <property type="protein sequence ID" value="SFJ49100.1"/>
    <property type="molecule type" value="Genomic_DNA"/>
</dbReference>
<organism evidence="2 3">
    <name type="scientific">Marinobacter persicus</name>
    <dbReference type="NCBI Taxonomy" id="930118"/>
    <lineage>
        <taxon>Bacteria</taxon>
        <taxon>Pseudomonadati</taxon>
        <taxon>Pseudomonadota</taxon>
        <taxon>Gammaproteobacteria</taxon>
        <taxon>Pseudomonadales</taxon>
        <taxon>Marinobacteraceae</taxon>
        <taxon>Marinobacter</taxon>
    </lineage>
</organism>
<accession>A0A1I3RSV2</accession>
<feature type="transmembrane region" description="Helical" evidence="1">
    <location>
        <begin position="59"/>
        <end position="84"/>
    </location>
</feature>
<sequence>MLGLRSRMEVRKNVAPCIIVWMLCGFLVVLMPSSILVLNEEVDLLRKALPAADFYYYESGMFGSVVFLLLYEVVSLPILVYFVVKKIFKFGSAFSGHDCVVAFLFLFLCPMGVFMAEGLWADTGFKWGRMFLALIQSGPIGVLVYFYFWFGCFAYGVTVILVCIAAKWHEVNCK</sequence>
<protein>
    <submittedName>
        <fullName evidence="2">Uncharacterized protein</fullName>
    </submittedName>
</protein>
<keyword evidence="1" id="KW-0472">Membrane</keyword>
<dbReference type="Proteomes" id="UP000199445">
    <property type="component" value="Unassembled WGS sequence"/>
</dbReference>
<reference evidence="2 3" key="1">
    <citation type="submission" date="2016-10" db="EMBL/GenBank/DDBJ databases">
        <authorList>
            <person name="de Groot N.N."/>
        </authorList>
    </citation>
    <scope>NUCLEOTIDE SEQUENCE [LARGE SCALE GENOMIC DNA]</scope>
    <source>
        <strain evidence="2 3">IBRC-M 10445</strain>
    </source>
</reference>
<proteinExistence type="predicted"/>
<dbReference type="AlphaFoldDB" id="A0A1I3RSV2"/>
<evidence type="ECO:0000313" key="3">
    <source>
        <dbReference type="Proteomes" id="UP000199445"/>
    </source>
</evidence>
<keyword evidence="1" id="KW-0812">Transmembrane</keyword>
<feature type="transmembrane region" description="Helical" evidence="1">
    <location>
        <begin position="140"/>
        <end position="166"/>
    </location>
</feature>
<feature type="transmembrane region" description="Helical" evidence="1">
    <location>
        <begin position="96"/>
        <end position="120"/>
    </location>
</feature>
<keyword evidence="3" id="KW-1185">Reference proteome</keyword>
<feature type="transmembrane region" description="Helical" evidence="1">
    <location>
        <begin position="14"/>
        <end position="39"/>
    </location>
</feature>